<keyword evidence="2" id="KW-0472">Membrane</keyword>
<dbReference type="PROSITE" id="PS51464">
    <property type="entry name" value="SIS"/>
    <property type="match status" value="1"/>
</dbReference>
<dbReference type="InterPro" id="IPR046348">
    <property type="entry name" value="SIS_dom_sf"/>
</dbReference>
<dbReference type="Pfam" id="PF01380">
    <property type="entry name" value="SIS"/>
    <property type="match status" value="1"/>
</dbReference>
<dbReference type="Gene3D" id="3.40.50.10490">
    <property type="entry name" value="Glucose-6-phosphate isomerase like protein, domain 1"/>
    <property type="match status" value="2"/>
</dbReference>
<name>A0A3R5THB2_9CLOT</name>
<dbReference type="NCBIfam" id="NF008481">
    <property type="entry name" value="PRK11382.1"/>
    <property type="match status" value="1"/>
</dbReference>
<accession>A0A3R5THB2</accession>
<evidence type="ECO:0000256" key="1">
    <source>
        <dbReference type="ARBA" id="ARBA00022737"/>
    </source>
</evidence>
<feature type="domain" description="SIS" evidence="3">
    <location>
        <begin position="36"/>
        <end position="171"/>
    </location>
</feature>
<sequence>MLEIDKSKVDFLVTENMVVEVEKLMSKDFPMIDGFVKTMVERKIERVYFVACGSPLCACQTAKLLFQKYSDISAEAFSGFDFLDQTPAKLDSKTLVVGVSHYGKTEEVANSIILAKNAGAMTIGITRDPANTLLSEAAEFVIGYGAECIWEIHLLATYYIACKYINSIKENTEVTKILEDMKKLPKVLAELVVSAEEKSKELGIRASQWPFIYTVAAGPLLPLAYKEGIITMLEFTWTHGSMINAAEFRHGPLEVVEKGVPYVFMLGTDESRKTTERAINFVKQLTDDYIVFDYADLNCDLHPMLAPMVLFVPLEYFYYYLAIAKDHNPDDRRYYGGLMKY</sequence>
<keyword evidence="1" id="KW-0677">Repeat</keyword>
<dbReference type="GO" id="GO:0004360">
    <property type="term" value="F:glutamine-fructose-6-phosphate transaminase (isomerizing) activity"/>
    <property type="evidence" value="ECO:0007669"/>
    <property type="project" value="TreeGrafter"/>
</dbReference>
<dbReference type="CDD" id="cd05009">
    <property type="entry name" value="SIS_GlmS_GlmD_2"/>
    <property type="match status" value="1"/>
</dbReference>
<dbReference type="EMBL" id="CP025746">
    <property type="protein sequence ID" value="QAA33441.1"/>
    <property type="molecule type" value="Genomic_DNA"/>
</dbReference>
<dbReference type="PANTHER" id="PTHR10937:SF14">
    <property type="entry name" value="FRUCTOSELYSINE 6-PHOSPHATE DEGLYCASE"/>
    <property type="match status" value="1"/>
</dbReference>
<dbReference type="GO" id="GO:0097367">
    <property type="term" value="F:carbohydrate derivative binding"/>
    <property type="evidence" value="ECO:0007669"/>
    <property type="project" value="InterPro"/>
</dbReference>
<dbReference type="RefSeq" id="WP_128214164.1">
    <property type="nucleotide sequence ID" value="NZ_CP025746.1"/>
</dbReference>
<dbReference type="KEGG" id="cmah:C1I91_18310"/>
<dbReference type="Proteomes" id="UP000286268">
    <property type="component" value="Chromosome"/>
</dbReference>
<gene>
    <name evidence="4" type="primary">frlB</name>
    <name evidence="4" type="ORF">C1I91_18310</name>
</gene>
<keyword evidence="2" id="KW-0812">Transmembrane</keyword>
<feature type="transmembrane region" description="Helical" evidence="2">
    <location>
        <begin position="304"/>
        <end position="323"/>
    </location>
</feature>
<protein>
    <submittedName>
        <fullName evidence="4">Fructoselysine-6-P-deglycase</fullName>
    </submittedName>
</protein>
<evidence type="ECO:0000259" key="3">
    <source>
        <dbReference type="PROSITE" id="PS51464"/>
    </source>
</evidence>
<dbReference type="GO" id="GO:0006002">
    <property type="term" value="P:fructose 6-phosphate metabolic process"/>
    <property type="evidence" value="ECO:0007669"/>
    <property type="project" value="TreeGrafter"/>
</dbReference>
<evidence type="ECO:0000313" key="5">
    <source>
        <dbReference type="Proteomes" id="UP000286268"/>
    </source>
</evidence>
<dbReference type="AlphaFoldDB" id="A0A3R5THB2"/>
<dbReference type="GO" id="GO:0006047">
    <property type="term" value="P:UDP-N-acetylglucosamine metabolic process"/>
    <property type="evidence" value="ECO:0007669"/>
    <property type="project" value="TreeGrafter"/>
</dbReference>
<dbReference type="InterPro" id="IPR035490">
    <property type="entry name" value="GlmS/FrlB_SIS"/>
</dbReference>
<dbReference type="OrthoDB" id="9782098at2"/>
<dbReference type="CDD" id="cd05008">
    <property type="entry name" value="SIS_GlmS_GlmD_1"/>
    <property type="match status" value="1"/>
</dbReference>
<dbReference type="InterPro" id="IPR035466">
    <property type="entry name" value="GlmS/AgaS_SIS"/>
</dbReference>
<keyword evidence="5" id="KW-1185">Reference proteome</keyword>
<dbReference type="PANTHER" id="PTHR10937">
    <property type="entry name" value="GLUCOSAMINE--FRUCTOSE-6-PHOSPHATE AMINOTRANSFERASE, ISOMERIZING"/>
    <property type="match status" value="1"/>
</dbReference>
<dbReference type="InterPro" id="IPR001347">
    <property type="entry name" value="SIS_dom"/>
</dbReference>
<evidence type="ECO:0000313" key="4">
    <source>
        <dbReference type="EMBL" id="QAA33441.1"/>
    </source>
</evidence>
<organism evidence="4 5">
    <name type="scientific">Clostridium manihotivorum</name>
    <dbReference type="NCBI Taxonomy" id="2320868"/>
    <lineage>
        <taxon>Bacteria</taxon>
        <taxon>Bacillati</taxon>
        <taxon>Bacillota</taxon>
        <taxon>Clostridia</taxon>
        <taxon>Eubacteriales</taxon>
        <taxon>Clostridiaceae</taxon>
        <taxon>Clostridium</taxon>
    </lineage>
</organism>
<dbReference type="GO" id="GO:0006487">
    <property type="term" value="P:protein N-linked glycosylation"/>
    <property type="evidence" value="ECO:0007669"/>
    <property type="project" value="TreeGrafter"/>
</dbReference>
<dbReference type="SUPFAM" id="SSF53697">
    <property type="entry name" value="SIS domain"/>
    <property type="match status" value="1"/>
</dbReference>
<proteinExistence type="predicted"/>
<reference evidence="4 5" key="1">
    <citation type="submission" date="2018-01" db="EMBL/GenBank/DDBJ databases">
        <title>Genome Sequencing and Assembly of Anaerobacter polyendosporus strain CT4.</title>
        <authorList>
            <person name="Tachaapaikoon C."/>
            <person name="Sutheeworapong S."/>
            <person name="Jenjaroenpun P."/>
            <person name="Wongsurawat T."/>
            <person name="Nookeaw I."/>
            <person name="Cheawchanlertfa P."/>
            <person name="Kosugi A."/>
            <person name="Cheevadhanarak S."/>
            <person name="Ratanakhanokchai K."/>
        </authorList>
    </citation>
    <scope>NUCLEOTIDE SEQUENCE [LARGE SCALE GENOMIC DNA]</scope>
    <source>
        <strain evidence="4 5">CT4</strain>
    </source>
</reference>
<keyword evidence="2" id="KW-1133">Transmembrane helix</keyword>
<evidence type="ECO:0000256" key="2">
    <source>
        <dbReference type="SAM" id="Phobius"/>
    </source>
</evidence>